<organism evidence="1 2">
    <name type="scientific">Ensete ventricosum</name>
    <name type="common">Abyssinian banana</name>
    <name type="synonym">Musa ensete</name>
    <dbReference type="NCBI Taxonomy" id="4639"/>
    <lineage>
        <taxon>Eukaryota</taxon>
        <taxon>Viridiplantae</taxon>
        <taxon>Streptophyta</taxon>
        <taxon>Embryophyta</taxon>
        <taxon>Tracheophyta</taxon>
        <taxon>Spermatophyta</taxon>
        <taxon>Magnoliopsida</taxon>
        <taxon>Liliopsida</taxon>
        <taxon>Zingiberales</taxon>
        <taxon>Musaceae</taxon>
        <taxon>Ensete</taxon>
    </lineage>
</organism>
<evidence type="ECO:0000313" key="1">
    <source>
        <dbReference type="EMBL" id="RRT53666.1"/>
    </source>
</evidence>
<protein>
    <recommendedName>
        <fullName evidence="3">LRAT domain-containing protein</fullName>
    </recommendedName>
</protein>
<comment type="caution">
    <text evidence="1">The sequence shown here is derived from an EMBL/GenBank/DDBJ whole genome shotgun (WGS) entry which is preliminary data.</text>
</comment>
<gene>
    <name evidence="1" type="ORF">B296_00032222</name>
</gene>
<sequence>MGLLSNRVERREIKAGDHIYSWRAAYTYSHHGRYITDIGVRKDVVKVAVEDLAANLGWHRCPKESAPGKDCDASVSVASIEEEKRLHL</sequence>
<dbReference type="PANTHER" id="PTHR46137:SF2">
    <property type="entry name" value="OS09G0526800 PROTEIN"/>
    <property type="match status" value="1"/>
</dbReference>
<dbReference type="AlphaFoldDB" id="A0A426YPM6"/>
<evidence type="ECO:0000313" key="2">
    <source>
        <dbReference type="Proteomes" id="UP000287651"/>
    </source>
</evidence>
<dbReference type="Proteomes" id="UP000287651">
    <property type="component" value="Unassembled WGS sequence"/>
</dbReference>
<accession>A0A426YPM6</accession>
<proteinExistence type="predicted"/>
<name>A0A426YPM6_ENSVE</name>
<evidence type="ECO:0008006" key="3">
    <source>
        <dbReference type="Google" id="ProtNLM"/>
    </source>
</evidence>
<reference evidence="1 2" key="1">
    <citation type="journal article" date="2014" name="Agronomy (Basel)">
        <title>A Draft Genome Sequence for Ensete ventricosum, the Drought-Tolerant Tree Against Hunger.</title>
        <authorList>
            <person name="Harrison J."/>
            <person name="Moore K.A."/>
            <person name="Paszkiewicz K."/>
            <person name="Jones T."/>
            <person name="Grant M."/>
            <person name="Ambacheew D."/>
            <person name="Muzemil S."/>
            <person name="Studholme D.J."/>
        </authorList>
    </citation>
    <scope>NUCLEOTIDE SEQUENCE [LARGE SCALE GENOMIC DNA]</scope>
</reference>
<dbReference type="PANTHER" id="PTHR46137">
    <property type="entry name" value="OS05G0310600 PROTEIN"/>
    <property type="match status" value="1"/>
</dbReference>
<dbReference type="EMBL" id="AMZH03011026">
    <property type="protein sequence ID" value="RRT53666.1"/>
    <property type="molecule type" value="Genomic_DNA"/>
</dbReference>